<evidence type="ECO:0000313" key="3">
    <source>
        <dbReference type="Proteomes" id="UP000700732"/>
    </source>
</evidence>
<keyword evidence="3" id="KW-1185">Reference proteome</keyword>
<evidence type="ECO:0000313" key="2">
    <source>
        <dbReference type="EMBL" id="MBC3791568.1"/>
    </source>
</evidence>
<sequence length="148" mass="16399">MQFARYLSVIIASTVKFVAGPLSGMALGLTWLETAICTIIGMMITVVIISYAGAALQALLHRYRPRTPKRFTKRTRMAVRIWKRSGLIGIALLTPLLLTPIGGTALAVSFRVNRGQLFLYMLGSAVFWAIVQTLALYQLPKLKEMVGW</sequence>
<gene>
    <name evidence="2" type="ORF">FH603_2073</name>
</gene>
<evidence type="ECO:0000256" key="1">
    <source>
        <dbReference type="SAM" id="Phobius"/>
    </source>
</evidence>
<feature type="transmembrane region" description="Helical" evidence="1">
    <location>
        <begin position="118"/>
        <end position="137"/>
    </location>
</feature>
<keyword evidence="1" id="KW-0812">Transmembrane</keyword>
<comment type="caution">
    <text evidence="2">The sequence shown here is derived from an EMBL/GenBank/DDBJ whole genome shotgun (WGS) entry which is preliminary data.</text>
</comment>
<feature type="transmembrane region" description="Helical" evidence="1">
    <location>
        <begin position="81"/>
        <end position="98"/>
    </location>
</feature>
<proteinExistence type="predicted"/>
<reference evidence="2 3" key="1">
    <citation type="submission" date="2019-06" db="EMBL/GenBank/DDBJ databases">
        <title>Spirosoma utsteinense sp. nov. isolated from Antarctic ice-free soils.</title>
        <authorList>
            <person name="Tahon G."/>
        </authorList>
    </citation>
    <scope>NUCLEOTIDE SEQUENCE [LARGE SCALE GENOMIC DNA]</scope>
    <source>
        <strain evidence="2 3">LMG 31447</strain>
    </source>
</reference>
<name>A0ABR6W4U1_9BACT</name>
<keyword evidence="1" id="KW-1133">Transmembrane helix</keyword>
<dbReference type="RefSeq" id="WP_186737366.1">
    <property type="nucleotide sequence ID" value="NZ_VFIA01000010.1"/>
</dbReference>
<dbReference type="EMBL" id="VFIA01000010">
    <property type="protein sequence ID" value="MBC3791568.1"/>
    <property type="molecule type" value="Genomic_DNA"/>
</dbReference>
<accession>A0ABR6W4U1</accession>
<feature type="transmembrane region" description="Helical" evidence="1">
    <location>
        <begin position="38"/>
        <end position="60"/>
    </location>
</feature>
<evidence type="ECO:0008006" key="4">
    <source>
        <dbReference type="Google" id="ProtNLM"/>
    </source>
</evidence>
<keyword evidence="1" id="KW-0472">Membrane</keyword>
<feature type="transmembrane region" description="Helical" evidence="1">
    <location>
        <begin position="7"/>
        <end position="32"/>
    </location>
</feature>
<organism evidence="2 3">
    <name type="scientific">Spirosoma utsteinense</name>
    <dbReference type="NCBI Taxonomy" id="2585773"/>
    <lineage>
        <taxon>Bacteria</taxon>
        <taxon>Pseudomonadati</taxon>
        <taxon>Bacteroidota</taxon>
        <taxon>Cytophagia</taxon>
        <taxon>Cytophagales</taxon>
        <taxon>Cytophagaceae</taxon>
        <taxon>Spirosoma</taxon>
    </lineage>
</organism>
<protein>
    <recommendedName>
        <fullName evidence="4">Small multi-drug export protein</fullName>
    </recommendedName>
</protein>
<dbReference type="Proteomes" id="UP000700732">
    <property type="component" value="Unassembled WGS sequence"/>
</dbReference>